<evidence type="ECO:0000256" key="1">
    <source>
        <dbReference type="ARBA" id="ARBA00022670"/>
    </source>
</evidence>
<dbReference type="HOGENOM" id="CLU_029469_2_1_7"/>
<keyword evidence="3" id="KW-0378">Hydrolase</keyword>
<dbReference type="NCBIfam" id="NF005914">
    <property type="entry name" value="PRK07907.1"/>
    <property type="match status" value="1"/>
</dbReference>
<dbReference type="AlphaFoldDB" id="A0LGF8"/>
<keyword evidence="2" id="KW-0479">Metal-binding</keyword>
<dbReference type="OrthoDB" id="5443984at2"/>
<evidence type="ECO:0000313" key="5">
    <source>
        <dbReference type="EMBL" id="ABK16510.1"/>
    </source>
</evidence>
<accession>A0LGF8</accession>
<dbReference type="KEGG" id="sfu:Sfum_0813"/>
<dbReference type="Gene3D" id="3.30.70.360">
    <property type="match status" value="1"/>
</dbReference>
<feature type="domain" description="Peptidase M20 dimerisation" evidence="4">
    <location>
        <begin position="195"/>
        <end position="353"/>
    </location>
</feature>
<gene>
    <name evidence="5" type="ordered locus">Sfum_0813</name>
</gene>
<dbReference type="InterPro" id="IPR051458">
    <property type="entry name" value="Cyt/Met_Dipeptidase"/>
</dbReference>
<dbReference type="EMBL" id="CP000478">
    <property type="protein sequence ID" value="ABK16510.1"/>
    <property type="molecule type" value="Genomic_DNA"/>
</dbReference>
<protein>
    <submittedName>
        <fullName evidence="5">Peptidase M20</fullName>
    </submittedName>
</protein>
<dbReference type="PANTHER" id="PTHR43270">
    <property type="entry name" value="BETA-ALA-HIS DIPEPTIDASE"/>
    <property type="match status" value="1"/>
</dbReference>
<dbReference type="RefSeq" id="WP_011697683.1">
    <property type="nucleotide sequence ID" value="NC_008554.1"/>
</dbReference>
<dbReference type="Pfam" id="PF01546">
    <property type="entry name" value="Peptidase_M20"/>
    <property type="match status" value="1"/>
</dbReference>
<evidence type="ECO:0000256" key="3">
    <source>
        <dbReference type="ARBA" id="ARBA00022801"/>
    </source>
</evidence>
<name>A0LGF8_SYNFM</name>
<dbReference type="Proteomes" id="UP000001784">
    <property type="component" value="Chromosome"/>
</dbReference>
<evidence type="ECO:0000259" key="4">
    <source>
        <dbReference type="Pfam" id="PF07687"/>
    </source>
</evidence>
<keyword evidence="6" id="KW-1185">Reference proteome</keyword>
<dbReference type="Pfam" id="PF07687">
    <property type="entry name" value="M20_dimer"/>
    <property type="match status" value="1"/>
</dbReference>
<dbReference type="SUPFAM" id="SSF53187">
    <property type="entry name" value="Zn-dependent exopeptidases"/>
    <property type="match status" value="1"/>
</dbReference>
<proteinExistence type="predicted"/>
<evidence type="ECO:0000313" key="6">
    <source>
        <dbReference type="Proteomes" id="UP000001784"/>
    </source>
</evidence>
<dbReference type="Gene3D" id="3.40.630.10">
    <property type="entry name" value="Zn peptidases"/>
    <property type="match status" value="1"/>
</dbReference>
<sequence length="463" mass="51163">MILQTTLAKIDANRQRYVEELLGFLKIPSVSTYTHHASDVRRAAEWVGNHLQRIGFETRIYRTERHPVVFAQHCNAPGAPTLLVYGHYDVQPPEPLDEWLTPPFSPSIRDGYVYARGATDDKGQFFTYVKAVEAVLAVAGNLPVNVKFLVEGEEEIGSPSLGRFMREHSHELKADVITISDFSQFSRGVPAITYGLRGLSYFQLDLQGPRFDLHSGSFGGLIHNPVQVLADILARLKSADGKVAIPGFYDDVLDLEEWERKEMDSLHLDESALKEYLGVEALTGEKGYTPMERKTARPTLDVNGIWGGFSGEGAKTIIPSKAGAKVSMRLVPDQDPAVINARFEEFVRALTPPGVKIDITELNAAGPLLVTRDNRAVQAAARAIDIGFGKPPVFIREGGSIPIVNLMKEVLTTRNILMLGWGSPDDGAHSPNERFHLDDFHRGIRSAAALLFEIAESRSTRPE</sequence>
<dbReference type="GO" id="GO:0046872">
    <property type="term" value="F:metal ion binding"/>
    <property type="evidence" value="ECO:0007669"/>
    <property type="project" value="UniProtKB-KW"/>
</dbReference>
<keyword evidence="1" id="KW-0645">Protease</keyword>
<dbReference type="STRING" id="335543.Sfum_0813"/>
<dbReference type="InParanoid" id="A0LGF8"/>
<dbReference type="GO" id="GO:0008233">
    <property type="term" value="F:peptidase activity"/>
    <property type="evidence" value="ECO:0007669"/>
    <property type="project" value="UniProtKB-KW"/>
</dbReference>
<reference evidence="5 6" key="1">
    <citation type="submission" date="2006-10" db="EMBL/GenBank/DDBJ databases">
        <title>Complete sequence of Syntrophobacter fumaroxidans MPOB.</title>
        <authorList>
            <consortium name="US DOE Joint Genome Institute"/>
            <person name="Copeland A."/>
            <person name="Lucas S."/>
            <person name="Lapidus A."/>
            <person name="Barry K."/>
            <person name="Detter J.C."/>
            <person name="Glavina del Rio T."/>
            <person name="Hammon N."/>
            <person name="Israni S."/>
            <person name="Pitluck S."/>
            <person name="Goltsman E.G."/>
            <person name="Martinez M."/>
            <person name="Schmutz J."/>
            <person name="Larimer F."/>
            <person name="Land M."/>
            <person name="Hauser L."/>
            <person name="Kyrpides N."/>
            <person name="Kim E."/>
            <person name="Boone D.R."/>
            <person name="Brockman F."/>
            <person name="Culley D."/>
            <person name="Ferry J."/>
            <person name="Gunsalus R."/>
            <person name="McInerney M.J."/>
            <person name="Morrison M."/>
            <person name="Plugge C."/>
            <person name="Rohlin L."/>
            <person name="Scholten J."/>
            <person name="Sieber J."/>
            <person name="Stams A.J.M."/>
            <person name="Worm P."/>
            <person name="Henstra A.M."/>
            <person name="Richardson P."/>
        </authorList>
    </citation>
    <scope>NUCLEOTIDE SEQUENCE [LARGE SCALE GENOMIC DNA]</scope>
    <source>
        <strain evidence="6">DSM 10017 / MPOB</strain>
    </source>
</reference>
<dbReference type="eggNOG" id="COG0624">
    <property type="taxonomic scope" value="Bacteria"/>
</dbReference>
<dbReference type="InterPro" id="IPR002933">
    <property type="entry name" value="Peptidase_M20"/>
</dbReference>
<organism evidence="5 6">
    <name type="scientific">Syntrophobacter fumaroxidans (strain DSM 10017 / MPOB)</name>
    <dbReference type="NCBI Taxonomy" id="335543"/>
    <lineage>
        <taxon>Bacteria</taxon>
        <taxon>Pseudomonadati</taxon>
        <taxon>Thermodesulfobacteriota</taxon>
        <taxon>Syntrophobacteria</taxon>
        <taxon>Syntrophobacterales</taxon>
        <taxon>Syntrophobacteraceae</taxon>
        <taxon>Syntrophobacter</taxon>
    </lineage>
</organism>
<evidence type="ECO:0000256" key="2">
    <source>
        <dbReference type="ARBA" id="ARBA00022723"/>
    </source>
</evidence>
<dbReference type="NCBIfam" id="NF006579">
    <property type="entry name" value="PRK09104.1"/>
    <property type="match status" value="1"/>
</dbReference>
<dbReference type="GO" id="GO:0006508">
    <property type="term" value="P:proteolysis"/>
    <property type="evidence" value="ECO:0007669"/>
    <property type="project" value="UniProtKB-KW"/>
</dbReference>
<dbReference type="InterPro" id="IPR011650">
    <property type="entry name" value="Peptidase_M20_dimer"/>
</dbReference>
<dbReference type="NCBIfam" id="NF006053">
    <property type="entry name" value="PRK08201.1"/>
    <property type="match status" value="1"/>
</dbReference>
<dbReference type="PANTHER" id="PTHR43270:SF12">
    <property type="entry name" value="SUCCINYL-DIAMINOPIMELATE DESUCCINYLASE"/>
    <property type="match status" value="1"/>
</dbReference>